<dbReference type="Proteomes" id="UP000544095">
    <property type="component" value="Unassembled WGS sequence"/>
</dbReference>
<dbReference type="Pfam" id="PF26639">
    <property type="entry name" value="Het-6_barrel"/>
    <property type="match status" value="1"/>
</dbReference>
<protein>
    <submittedName>
        <fullName evidence="2">Heterokaryon incompatibility het-6</fullName>
    </submittedName>
</protein>
<dbReference type="PANTHER" id="PTHR24148">
    <property type="entry name" value="ANKYRIN REPEAT DOMAIN-CONTAINING PROTEIN 39 HOMOLOG-RELATED"/>
    <property type="match status" value="1"/>
</dbReference>
<dbReference type="InterPro" id="IPR052895">
    <property type="entry name" value="HetReg/Transcr_Mod"/>
</dbReference>
<proteinExistence type="predicted"/>
<accession>A0A8H5URK8</accession>
<evidence type="ECO:0000313" key="3">
    <source>
        <dbReference type="Proteomes" id="UP000544095"/>
    </source>
</evidence>
<dbReference type="EMBL" id="JAAOAR010000199">
    <property type="protein sequence ID" value="KAF5596492.1"/>
    <property type="molecule type" value="Genomic_DNA"/>
</dbReference>
<gene>
    <name evidence="2" type="ORF">FPANT_4307</name>
</gene>
<organism evidence="2 3">
    <name type="scientific">Fusarium pseudoanthophilum</name>
    <dbReference type="NCBI Taxonomy" id="48495"/>
    <lineage>
        <taxon>Eukaryota</taxon>
        <taxon>Fungi</taxon>
        <taxon>Dikarya</taxon>
        <taxon>Ascomycota</taxon>
        <taxon>Pezizomycotina</taxon>
        <taxon>Sordariomycetes</taxon>
        <taxon>Hypocreomycetidae</taxon>
        <taxon>Hypocreales</taxon>
        <taxon>Nectriaceae</taxon>
        <taxon>Fusarium</taxon>
        <taxon>Fusarium fujikuroi species complex</taxon>
    </lineage>
</organism>
<reference evidence="2 3" key="1">
    <citation type="submission" date="2020-05" db="EMBL/GenBank/DDBJ databases">
        <title>Identification and distribution of gene clusters putatively required for synthesis of sphingolipid metabolism inhibitors in phylogenetically diverse species of the filamentous fungus Fusarium.</title>
        <authorList>
            <person name="Kim H.-S."/>
            <person name="Busman M."/>
            <person name="Brown D.W."/>
            <person name="Divon H."/>
            <person name="Uhlig S."/>
            <person name="Proctor R.H."/>
        </authorList>
    </citation>
    <scope>NUCLEOTIDE SEQUENCE [LARGE SCALE GENOMIC DNA]</scope>
    <source>
        <strain evidence="2 3">NRRL 25211</strain>
    </source>
</reference>
<feature type="domain" description="Heterokaryon incompatibility" evidence="1">
    <location>
        <begin position="54"/>
        <end position="252"/>
    </location>
</feature>
<comment type="caution">
    <text evidence="2">The sequence shown here is derived from an EMBL/GenBank/DDBJ whole genome shotgun (WGS) entry which is preliminary data.</text>
</comment>
<dbReference type="AlphaFoldDB" id="A0A8H5URK8"/>
<evidence type="ECO:0000313" key="2">
    <source>
        <dbReference type="EMBL" id="KAF5596492.1"/>
    </source>
</evidence>
<dbReference type="InterPro" id="IPR010730">
    <property type="entry name" value="HET"/>
</dbReference>
<name>A0A8H5URK8_9HYPO</name>
<evidence type="ECO:0000259" key="1">
    <source>
        <dbReference type="Pfam" id="PF06985"/>
    </source>
</evidence>
<keyword evidence="3" id="KW-1185">Reference proteome</keyword>
<dbReference type="PANTHER" id="PTHR24148:SF73">
    <property type="entry name" value="HET DOMAIN PROTEIN (AFU_ORTHOLOGUE AFUA_8G01020)"/>
    <property type="match status" value="1"/>
</dbReference>
<dbReference type="Pfam" id="PF06985">
    <property type="entry name" value="HET"/>
    <property type="match status" value="1"/>
</dbReference>
<sequence length="647" mass="73348">MASSSTGAWPLPPLYQPLNKDKREIRLLEILPNTSDGLVNCKLHTALLTPDLYYTCISYVWGDPNVTEDIVVDGVTRQVTVNLATALRHLKQHWIDIERKSDPEPDTSKFRLWADALCINQKDDSERLHQVNMMADIYSSAAMVLAWITATGKVVQKAFKAFEKIVKIAEENADSETWDSTLPSKFTGLTEIQLFKICNSLRTWNLGELSALCPEVSTGDLLNPDKLYAGPYGAIFKFCRLNFWNRVWIYQEIILAKRLYFVCRTRYIEHSSCLVALFGLRAYMEFLKEKTHESTQQFCISTLQFASNKIWHLSMVRFMFRGIIDGDEDPGFLSLYFSPDSQASNKLDYIYGLLAVTKSPITPDYTKSIREVTLEFMAWALPTWKAAQRSGQQTFGFLSRYATGLKRLNDLPSWAPVFSEADRRKPIVRGIIVHRPAYDTVPELSNGLPMDIDGDSLWTKGVKVQVVGTVYEKNFGANLMTTGLQQCIMEFIQSPQDIYPTGKSVLEILYCTLLQIEPYDNYAVDLGLCLDRLNHPETPVLDRNSTRQWTQKPSIGALLAKWYTSGRHHPGNRLFKTKDGYIGTMPDDVLPGDVVCVLAGSEELAVLRPEDGHYLFVGCCFMIGLMSGEVSEFLKEGKAKIEKFEIR</sequence>